<dbReference type="EMBL" id="JACXVP010000010">
    <property type="protein sequence ID" value="KAG5581544.1"/>
    <property type="molecule type" value="Genomic_DNA"/>
</dbReference>
<organism evidence="2 3">
    <name type="scientific">Solanum commersonii</name>
    <name type="common">Commerson's wild potato</name>
    <name type="synonym">Commerson's nightshade</name>
    <dbReference type="NCBI Taxonomy" id="4109"/>
    <lineage>
        <taxon>Eukaryota</taxon>
        <taxon>Viridiplantae</taxon>
        <taxon>Streptophyta</taxon>
        <taxon>Embryophyta</taxon>
        <taxon>Tracheophyta</taxon>
        <taxon>Spermatophyta</taxon>
        <taxon>Magnoliopsida</taxon>
        <taxon>eudicotyledons</taxon>
        <taxon>Gunneridae</taxon>
        <taxon>Pentapetalae</taxon>
        <taxon>asterids</taxon>
        <taxon>lamiids</taxon>
        <taxon>Solanales</taxon>
        <taxon>Solanaceae</taxon>
        <taxon>Solanoideae</taxon>
        <taxon>Solaneae</taxon>
        <taxon>Solanum</taxon>
    </lineage>
</organism>
<evidence type="ECO:0000313" key="2">
    <source>
        <dbReference type="EMBL" id="KAG5581544.1"/>
    </source>
</evidence>
<sequence length="123" mass="13788">MLNGIDSKGFSATYKDNEITYSFVIDPVTRDINALINMKQNHMDSLQLELFNMNIFDSLKSAKIVVDICADHPNCYVCRMDPPWIHIKGKGRGRSSQPSYGSMDNSQSYQGSSYISISNSPIV</sequence>
<reference evidence="2 3" key="1">
    <citation type="submission" date="2020-09" db="EMBL/GenBank/DDBJ databases">
        <title>De no assembly of potato wild relative species, Solanum commersonii.</title>
        <authorList>
            <person name="Cho K."/>
        </authorList>
    </citation>
    <scope>NUCLEOTIDE SEQUENCE [LARGE SCALE GENOMIC DNA]</scope>
    <source>
        <strain evidence="2">LZ3.2</strain>
        <tissue evidence="2">Leaf</tissue>
    </source>
</reference>
<comment type="caution">
    <text evidence="2">The sequence shown here is derived from an EMBL/GenBank/DDBJ whole genome shotgun (WGS) entry which is preliminary data.</text>
</comment>
<dbReference type="Proteomes" id="UP000824120">
    <property type="component" value="Chromosome 10"/>
</dbReference>
<accession>A0A9J5X389</accession>
<gene>
    <name evidence="2" type="ORF">H5410_052171</name>
</gene>
<dbReference type="AlphaFoldDB" id="A0A9J5X389"/>
<feature type="region of interest" description="Disordered" evidence="1">
    <location>
        <begin position="89"/>
        <end position="112"/>
    </location>
</feature>
<proteinExistence type="predicted"/>
<name>A0A9J5X389_SOLCO</name>
<protein>
    <submittedName>
        <fullName evidence="2">Uncharacterized protein</fullName>
    </submittedName>
</protein>
<evidence type="ECO:0000256" key="1">
    <source>
        <dbReference type="SAM" id="MobiDB-lite"/>
    </source>
</evidence>
<feature type="compositionally biased region" description="Polar residues" evidence="1">
    <location>
        <begin position="94"/>
        <end position="104"/>
    </location>
</feature>
<evidence type="ECO:0000313" key="3">
    <source>
        <dbReference type="Proteomes" id="UP000824120"/>
    </source>
</evidence>
<keyword evidence="3" id="KW-1185">Reference proteome</keyword>
<dbReference type="OrthoDB" id="1743486at2759"/>